<dbReference type="RefSeq" id="WP_205378765.1">
    <property type="nucleotide sequence ID" value="NZ_JAFEJA010000003.1"/>
</dbReference>
<proteinExistence type="predicted"/>
<reference evidence="1 2" key="1">
    <citation type="journal article" date="2016" name="Arch. Microbiol.">
        <title>Streptomyces zhihengii sp. nov., isolated from rhizospheric soil of Psammosilene tunicoides.</title>
        <authorList>
            <person name="Huang M.J."/>
            <person name="Fei J.J."/>
            <person name="Salam N."/>
            <person name="Kim C.J."/>
            <person name="Hozzein W.N."/>
            <person name="Xiao M."/>
            <person name="Huang H.Q."/>
            <person name="Li W.J."/>
        </authorList>
    </citation>
    <scope>NUCLEOTIDE SEQUENCE [LARGE SCALE GENOMIC DNA]</scope>
    <source>
        <strain evidence="1 2">YIM T102</strain>
    </source>
</reference>
<comment type="caution">
    <text evidence="1">The sequence shown here is derived from an EMBL/GenBank/DDBJ whole genome shotgun (WGS) entry which is preliminary data.</text>
</comment>
<sequence length="81" mass="8456">MADTTVKIDSETRDRLAILAAAHGKSVRAYLADLAIEEENQLALGRATAAFREAVARPGIAEAFDAEYGGLPPSATGNRAA</sequence>
<dbReference type="Proteomes" id="UP000664109">
    <property type="component" value="Unassembled WGS sequence"/>
</dbReference>
<keyword evidence="1" id="KW-0614">Plasmid</keyword>
<evidence type="ECO:0000313" key="1">
    <source>
        <dbReference type="EMBL" id="MBM9624609.1"/>
    </source>
</evidence>
<keyword evidence="2" id="KW-1185">Reference proteome</keyword>
<name>A0ABS2V560_9ACTN</name>
<organism evidence="1 2">
    <name type="scientific">Streptomyces zhihengii</name>
    <dbReference type="NCBI Taxonomy" id="1818004"/>
    <lineage>
        <taxon>Bacteria</taxon>
        <taxon>Bacillati</taxon>
        <taxon>Actinomycetota</taxon>
        <taxon>Actinomycetes</taxon>
        <taxon>Kitasatosporales</taxon>
        <taxon>Streptomycetaceae</taxon>
        <taxon>Streptomyces</taxon>
    </lineage>
</organism>
<evidence type="ECO:0000313" key="2">
    <source>
        <dbReference type="Proteomes" id="UP000664109"/>
    </source>
</evidence>
<gene>
    <name evidence="1" type="ORF">JE024_39420</name>
</gene>
<geneLocation type="plasmid" evidence="1">
    <name>unnamed1</name>
</geneLocation>
<accession>A0ABS2V560</accession>
<dbReference type="EMBL" id="JAFEJA010000003">
    <property type="protein sequence ID" value="MBM9624609.1"/>
    <property type="molecule type" value="Genomic_DNA"/>
</dbReference>
<protein>
    <submittedName>
        <fullName evidence="1">Antitoxin MazE7</fullName>
    </submittedName>
</protein>